<sequence length="275" mass="31918">MKNALSVDLECWYSPELLIKYLPETFKCQAIEANNKLLELLNKYNTKVTFFVLGNIAENNPDYIKMLHEEGHEICSHSYTHDTLHRLGKNQFEEELKKSTNLIKSITHEQPLGFRAPTFSVDQSTSWVFELLKKYGYKYDSSIFPFKTGLYGVPKAQLAPYKPNVEDISKHDPEGDIIEFPMTVIRIWKNIPIAGGFYLRALPLWFLNSAISQVNKTRPAIIYIHPWETFKETPRLKVPPHIKFQTYYGINSSLSKLESLLKNFKFAPIREVLNL</sequence>
<evidence type="ECO:0000313" key="3">
    <source>
        <dbReference type="Proteomes" id="UP000218615"/>
    </source>
</evidence>
<dbReference type="EMBL" id="FZMP01000146">
    <property type="protein sequence ID" value="SNQ61088.1"/>
    <property type="molecule type" value="Genomic_DNA"/>
</dbReference>
<evidence type="ECO:0000259" key="1">
    <source>
        <dbReference type="PROSITE" id="PS51677"/>
    </source>
</evidence>
<dbReference type="InterPro" id="IPR011330">
    <property type="entry name" value="Glyco_hydro/deAcase_b/a-brl"/>
</dbReference>
<dbReference type="PROSITE" id="PS51677">
    <property type="entry name" value="NODB"/>
    <property type="match status" value="1"/>
</dbReference>
<dbReference type="PANTHER" id="PTHR47561:SF1">
    <property type="entry name" value="POLYSACCHARIDE DEACETYLASE FAMILY PROTEIN (AFU_ORTHOLOGUE AFUA_6G05030)"/>
    <property type="match status" value="1"/>
</dbReference>
<dbReference type="OrthoDB" id="10436at2157"/>
<dbReference type="Proteomes" id="UP000218615">
    <property type="component" value="Unassembled WGS sequence"/>
</dbReference>
<protein>
    <submittedName>
        <fullName evidence="2">Putative polysaccharide deacetylase</fullName>
    </submittedName>
</protein>
<dbReference type="AlphaFoldDB" id="A0A284VPE2"/>
<organism evidence="2 3">
    <name type="scientific">Candidatus Methanoperedens nitratireducens</name>
    <dbReference type="NCBI Taxonomy" id="1392998"/>
    <lineage>
        <taxon>Archaea</taxon>
        <taxon>Methanobacteriati</taxon>
        <taxon>Methanobacteriota</taxon>
        <taxon>Stenosarchaea group</taxon>
        <taxon>Methanomicrobia</taxon>
        <taxon>Methanosarcinales</taxon>
        <taxon>ANME-2 cluster</taxon>
        <taxon>Candidatus Methanoperedentaceae</taxon>
        <taxon>Candidatus Methanoperedens</taxon>
    </lineage>
</organism>
<proteinExistence type="predicted"/>
<dbReference type="Pfam" id="PF01522">
    <property type="entry name" value="Polysacc_deac_1"/>
    <property type="match status" value="1"/>
</dbReference>
<dbReference type="GO" id="GO:0016810">
    <property type="term" value="F:hydrolase activity, acting on carbon-nitrogen (but not peptide) bonds"/>
    <property type="evidence" value="ECO:0007669"/>
    <property type="project" value="InterPro"/>
</dbReference>
<reference evidence="3" key="1">
    <citation type="submission" date="2017-06" db="EMBL/GenBank/DDBJ databases">
        <authorList>
            <person name="Cremers G."/>
        </authorList>
    </citation>
    <scope>NUCLEOTIDE SEQUENCE [LARGE SCALE GENOMIC DNA]</scope>
</reference>
<evidence type="ECO:0000313" key="2">
    <source>
        <dbReference type="EMBL" id="SNQ61088.1"/>
    </source>
</evidence>
<gene>
    <name evidence="2" type="ORF">MNV_230009</name>
</gene>
<dbReference type="RefSeq" id="WP_096205705.1">
    <property type="nucleotide sequence ID" value="NZ_FZMP01000146.1"/>
</dbReference>
<dbReference type="CDD" id="cd10941">
    <property type="entry name" value="CE4_PuuE_HpPgdA_like_2"/>
    <property type="match status" value="1"/>
</dbReference>
<dbReference type="InterPro" id="IPR045235">
    <property type="entry name" value="PuuE_HpPgdA-like"/>
</dbReference>
<dbReference type="SUPFAM" id="SSF88713">
    <property type="entry name" value="Glycoside hydrolase/deacetylase"/>
    <property type="match status" value="1"/>
</dbReference>
<dbReference type="PANTHER" id="PTHR47561">
    <property type="entry name" value="POLYSACCHARIDE DEACETYLASE FAMILY PROTEIN (AFU_ORTHOLOGUE AFUA_6G05030)"/>
    <property type="match status" value="1"/>
</dbReference>
<dbReference type="InterPro" id="IPR022560">
    <property type="entry name" value="DUF3473"/>
</dbReference>
<dbReference type="Gene3D" id="3.20.20.370">
    <property type="entry name" value="Glycoside hydrolase/deacetylase"/>
    <property type="match status" value="1"/>
</dbReference>
<dbReference type="InterPro" id="IPR002509">
    <property type="entry name" value="NODB_dom"/>
</dbReference>
<name>A0A284VPE2_9EURY</name>
<keyword evidence="3" id="KW-1185">Reference proteome</keyword>
<dbReference type="Pfam" id="PF11959">
    <property type="entry name" value="DUF3473"/>
    <property type="match status" value="1"/>
</dbReference>
<feature type="domain" description="NodB homology" evidence="1">
    <location>
        <begin position="20"/>
        <end position="253"/>
    </location>
</feature>
<accession>A0A284VPE2</accession>
<dbReference type="GO" id="GO:0005975">
    <property type="term" value="P:carbohydrate metabolic process"/>
    <property type="evidence" value="ECO:0007669"/>
    <property type="project" value="InterPro"/>
</dbReference>